<dbReference type="InterPro" id="IPR036291">
    <property type="entry name" value="NAD(P)-bd_dom_sf"/>
</dbReference>
<proteinExistence type="inferred from homology"/>
<keyword evidence="5" id="KW-0812">Transmembrane</keyword>
<reference evidence="6 7" key="1">
    <citation type="submission" date="2023-11" db="EMBL/GenBank/DDBJ databases">
        <title>Halocaridina rubra genome assembly.</title>
        <authorList>
            <person name="Smith C."/>
        </authorList>
    </citation>
    <scope>NUCLEOTIDE SEQUENCE [LARGE SCALE GENOMIC DNA]</scope>
    <source>
        <strain evidence="6">EP-1</strain>
        <tissue evidence="6">Whole</tissue>
    </source>
</reference>
<evidence type="ECO:0000313" key="7">
    <source>
        <dbReference type="Proteomes" id="UP001381693"/>
    </source>
</evidence>
<evidence type="ECO:0000256" key="3">
    <source>
        <dbReference type="ARBA" id="ARBA00023128"/>
    </source>
</evidence>
<protein>
    <submittedName>
        <fullName evidence="6">Inactive hydroxysteroid dehydrogenase-like protein 1</fullName>
    </submittedName>
</protein>
<dbReference type="PRINTS" id="PR00080">
    <property type="entry name" value="SDRFAMILY"/>
</dbReference>
<dbReference type="GO" id="GO:0005739">
    <property type="term" value="C:mitochondrion"/>
    <property type="evidence" value="ECO:0007669"/>
    <property type="project" value="UniProtKB-SubCell"/>
</dbReference>
<dbReference type="CDD" id="cd05356">
    <property type="entry name" value="17beta-HSD1_like_SDR_c"/>
    <property type="match status" value="1"/>
</dbReference>
<dbReference type="FunFam" id="3.40.50.720:FF:000137">
    <property type="entry name" value="Hydroxysteroid (17-beta) dehydrogenase 3"/>
    <property type="match status" value="1"/>
</dbReference>
<dbReference type="Proteomes" id="UP001381693">
    <property type="component" value="Unassembled WGS sequence"/>
</dbReference>
<dbReference type="PANTHER" id="PTHR44889:SF1">
    <property type="entry name" value="INACTIVE HYDROXYSTEROID DEHYDROGENASE-LIKE PROTEIN 1"/>
    <property type="match status" value="1"/>
</dbReference>
<feature type="transmembrane region" description="Helical" evidence="5">
    <location>
        <begin position="20"/>
        <end position="40"/>
    </location>
</feature>
<dbReference type="SUPFAM" id="SSF51735">
    <property type="entry name" value="NAD(P)-binding Rossmann-fold domains"/>
    <property type="match status" value="1"/>
</dbReference>
<sequence>MSFLGTDEMSDAGQIAIDSFAIVGMVLGGILVLKILWNGLKLVWFHDVSRICKTNLKKYGEWAVVTGSTDGIGKAYAHELAKKGFKIILISRTLPKLESVAQELKEKHNVQVEIIQADYADGRPIYEGIAQKLENKDIGILVNNVGVAPGPEIFGKLTDDEVWNTVLVNVASVPAMTQLVLPGMLTRKRGLIVNISSTVTIGPIPLFQMYAASKAFVKFFSVALEYEYRGTGIDIQTVYPGGVVTNMTAWSSMLHKPHLWSPTAKKFARNAVNTIGYAKETAGYWFHDVQLMIAETFPQWLMMWSSKLMMR</sequence>
<keyword evidence="2" id="KW-0521">NADP</keyword>
<evidence type="ECO:0000313" key="6">
    <source>
        <dbReference type="EMBL" id="KAK7073008.1"/>
    </source>
</evidence>
<name>A0AAN8X2F0_HALRR</name>
<evidence type="ECO:0000256" key="5">
    <source>
        <dbReference type="SAM" id="Phobius"/>
    </source>
</evidence>
<dbReference type="PRINTS" id="PR00081">
    <property type="entry name" value="GDHRDH"/>
</dbReference>
<comment type="similarity">
    <text evidence="4">Belongs to the short-chain dehydrogenases/reductases (SDR) family. 17-beta-HSD 3 subfamily.</text>
</comment>
<dbReference type="InterPro" id="IPR002347">
    <property type="entry name" value="SDR_fam"/>
</dbReference>
<dbReference type="PANTHER" id="PTHR44889">
    <property type="entry name" value="INACTIVE HYDROXYSTEROID DEHYDROGENASE-LIKE PROTEIN 1"/>
    <property type="match status" value="1"/>
</dbReference>
<dbReference type="InterPro" id="IPR052149">
    <property type="entry name" value="17-beta-HSD3-like"/>
</dbReference>
<dbReference type="Gene3D" id="3.40.50.720">
    <property type="entry name" value="NAD(P)-binding Rossmann-like Domain"/>
    <property type="match status" value="1"/>
</dbReference>
<dbReference type="Pfam" id="PF00106">
    <property type="entry name" value="adh_short"/>
    <property type="match status" value="1"/>
</dbReference>
<gene>
    <name evidence="6" type="primary">HSDL1_3</name>
    <name evidence="6" type="ORF">SK128_012674</name>
</gene>
<dbReference type="EMBL" id="JAXCGZ010013277">
    <property type="protein sequence ID" value="KAK7073008.1"/>
    <property type="molecule type" value="Genomic_DNA"/>
</dbReference>
<keyword evidence="7" id="KW-1185">Reference proteome</keyword>
<accession>A0AAN8X2F0</accession>
<dbReference type="PIRSF" id="PIRSF000126">
    <property type="entry name" value="11-beta-HSD1"/>
    <property type="match status" value="1"/>
</dbReference>
<keyword evidence="5" id="KW-1133">Transmembrane helix</keyword>
<evidence type="ECO:0000256" key="4">
    <source>
        <dbReference type="ARBA" id="ARBA00038261"/>
    </source>
</evidence>
<evidence type="ECO:0000256" key="2">
    <source>
        <dbReference type="ARBA" id="ARBA00022857"/>
    </source>
</evidence>
<dbReference type="AlphaFoldDB" id="A0AAN8X2F0"/>
<comment type="caution">
    <text evidence="6">The sequence shown here is derived from an EMBL/GenBank/DDBJ whole genome shotgun (WGS) entry which is preliminary data.</text>
</comment>
<evidence type="ECO:0000256" key="1">
    <source>
        <dbReference type="ARBA" id="ARBA00004173"/>
    </source>
</evidence>
<keyword evidence="5" id="KW-0472">Membrane</keyword>
<keyword evidence="3" id="KW-0496">Mitochondrion</keyword>
<comment type="subcellular location">
    <subcellularLocation>
        <location evidence="1">Mitochondrion</location>
    </subcellularLocation>
</comment>
<organism evidence="6 7">
    <name type="scientific">Halocaridina rubra</name>
    <name type="common">Hawaiian red shrimp</name>
    <dbReference type="NCBI Taxonomy" id="373956"/>
    <lineage>
        <taxon>Eukaryota</taxon>
        <taxon>Metazoa</taxon>
        <taxon>Ecdysozoa</taxon>
        <taxon>Arthropoda</taxon>
        <taxon>Crustacea</taxon>
        <taxon>Multicrustacea</taxon>
        <taxon>Malacostraca</taxon>
        <taxon>Eumalacostraca</taxon>
        <taxon>Eucarida</taxon>
        <taxon>Decapoda</taxon>
        <taxon>Pleocyemata</taxon>
        <taxon>Caridea</taxon>
        <taxon>Atyoidea</taxon>
        <taxon>Atyidae</taxon>
        <taxon>Halocaridina</taxon>
    </lineage>
</organism>